<gene>
    <name evidence="12" type="ORF">Din_037702</name>
</gene>
<dbReference type="Pfam" id="PF16916">
    <property type="entry name" value="ZT_dimer"/>
    <property type="match status" value="1"/>
</dbReference>
<evidence type="ECO:0000259" key="11">
    <source>
        <dbReference type="Pfam" id="PF16916"/>
    </source>
</evidence>
<dbReference type="SUPFAM" id="SSF161111">
    <property type="entry name" value="Cation efflux protein transmembrane domain-like"/>
    <property type="match status" value="1"/>
</dbReference>
<proteinExistence type="inferred from homology"/>
<dbReference type="InterPro" id="IPR002524">
    <property type="entry name" value="Cation_efflux"/>
</dbReference>
<keyword evidence="7" id="KW-0406">Ion transport</keyword>
<dbReference type="InterPro" id="IPR050681">
    <property type="entry name" value="CDF/SLC30A"/>
</dbReference>
<keyword evidence="5" id="KW-0862">Zinc</keyword>
<feature type="transmembrane region" description="Helical" evidence="9">
    <location>
        <begin position="239"/>
        <end position="261"/>
    </location>
</feature>
<evidence type="ECO:0000256" key="5">
    <source>
        <dbReference type="ARBA" id="ARBA00022906"/>
    </source>
</evidence>
<feature type="transmembrane region" description="Helical" evidence="9">
    <location>
        <begin position="130"/>
        <end position="149"/>
    </location>
</feature>
<keyword evidence="5" id="KW-0864">Zinc transport</keyword>
<feature type="transmembrane region" description="Helical" evidence="9">
    <location>
        <begin position="169"/>
        <end position="187"/>
    </location>
</feature>
<feature type="transmembrane region" description="Helical" evidence="9">
    <location>
        <begin position="63"/>
        <end position="82"/>
    </location>
</feature>
<dbReference type="NCBIfam" id="TIGR01297">
    <property type="entry name" value="CDF"/>
    <property type="match status" value="1"/>
</dbReference>
<keyword evidence="6 9" id="KW-1133">Transmembrane helix</keyword>
<organism evidence="12">
    <name type="scientific">Davidia involucrata</name>
    <name type="common">Dove tree</name>
    <dbReference type="NCBI Taxonomy" id="16924"/>
    <lineage>
        <taxon>Eukaryota</taxon>
        <taxon>Viridiplantae</taxon>
        <taxon>Streptophyta</taxon>
        <taxon>Embryophyta</taxon>
        <taxon>Tracheophyta</taxon>
        <taxon>Spermatophyta</taxon>
        <taxon>Magnoliopsida</taxon>
        <taxon>eudicotyledons</taxon>
        <taxon>Gunneridae</taxon>
        <taxon>Pentapetalae</taxon>
        <taxon>asterids</taxon>
        <taxon>Cornales</taxon>
        <taxon>Nyssaceae</taxon>
        <taxon>Davidia</taxon>
    </lineage>
</organism>
<sequence>MEHQEVSISRSEHRLEVEMLNASEEINGLPVSLQLSCKPVCAFSKQECDISDSNQRSKSAEKLCGLIIFYLMSMAVEIAGGVKANSLAVLTDAAHLLTDIAGFSISLFTIQASGWEATSHQSFGFNRLEVLGALVSIQLIWFISGILIYESVDRILHKTAKVNGKLMFAIASFGFVINFIMVVWLGHDHSHHACMDKDHDHDHDHERKEICAGNEEESTNLVSSSPEMTKTLNINIQGAYLHVMADLIQSVGVMIAGSIMWVRPDWLLVDLVCTLIFSVFALSATIPMLKSIFCILMERTPSEIDIASLENGIRCIKGVHDVHDLHVWAITVGKIVLACHVIADPEVNSNEILHMIRNYCEKTFRIHHVTVQIEQG</sequence>
<keyword evidence="3" id="KW-0813">Transport</keyword>
<evidence type="ECO:0000256" key="8">
    <source>
        <dbReference type="ARBA" id="ARBA00023136"/>
    </source>
</evidence>
<dbReference type="PANTHER" id="PTHR11562:SF54">
    <property type="entry name" value="METAL TOLERANCE PROTEIN B"/>
    <property type="match status" value="1"/>
</dbReference>
<evidence type="ECO:0000313" key="12">
    <source>
        <dbReference type="EMBL" id="MPA68261.1"/>
    </source>
</evidence>
<keyword evidence="4 9" id="KW-0812">Transmembrane</keyword>
<name>A0A5B7BK89_DAVIN</name>
<dbReference type="AlphaFoldDB" id="A0A5B7BK89"/>
<comment type="subcellular location">
    <subcellularLocation>
        <location evidence="1">Membrane</location>
        <topology evidence="1">Multi-pass membrane protein</topology>
    </subcellularLocation>
</comment>
<feature type="domain" description="Cation efflux protein cytoplasmic" evidence="11">
    <location>
        <begin position="301"/>
        <end position="375"/>
    </location>
</feature>
<comment type="similarity">
    <text evidence="2">Belongs to the cation diffusion facilitator (CDF) transporter (TC 2.A.4) family. SLC30A subfamily.</text>
</comment>
<feature type="transmembrane region" description="Helical" evidence="9">
    <location>
        <begin position="267"/>
        <end position="289"/>
    </location>
</feature>
<dbReference type="InterPro" id="IPR027470">
    <property type="entry name" value="Cation_efflux_CTD"/>
</dbReference>
<dbReference type="GO" id="GO:0005886">
    <property type="term" value="C:plasma membrane"/>
    <property type="evidence" value="ECO:0007669"/>
    <property type="project" value="TreeGrafter"/>
</dbReference>
<evidence type="ECO:0000256" key="4">
    <source>
        <dbReference type="ARBA" id="ARBA00022692"/>
    </source>
</evidence>
<keyword evidence="8 9" id="KW-0472">Membrane</keyword>
<dbReference type="InterPro" id="IPR027469">
    <property type="entry name" value="Cation_efflux_TMD_sf"/>
</dbReference>
<accession>A0A5B7BK89</accession>
<dbReference type="GO" id="GO:0005385">
    <property type="term" value="F:zinc ion transmembrane transporter activity"/>
    <property type="evidence" value="ECO:0007669"/>
    <property type="project" value="TreeGrafter"/>
</dbReference>
<evidence type="ECO:0000256" key="6">
    <source>
        <dbReference type="ARBA" id="ARBA00022989"/>
    </source>
</evidence>
<protein>
    <submittedName>
        <fullName evidence="12">Putative metal tolerance protein B-like</fullName>
    </submittedName>
</protein>
<dbReference type="Pfam" id="PF01545">
    <property type="entry name" value="Cation_efflux"/>
    <property type="match status" value="1"/>
</dbReference>
<dbReference type="GO" id="GO:0005773">
    <property type="term" value="C:vacuole"/>
    <property type="evidence" value="ECO:0007669"/>
    <property type="project" value="TreeGrafter"/>
</dbReference>
<dbReference type="EMBL" id="GHES01037702">
    <property type="protein sequence ID" value="MPA68261.1"/>
    <property type="molecule type" value="Transcribed_RNA"/>
</dbReference>
<evidence type="ECO:0000256" key="1">
    <source>
        <dbReference type="ARBA" id="ARBA00004141"/>
    </source>
</evidence>
<evidence type="ECO:0000256" key="9">
    <source>
        <dbReference type="SAM" id="Phobius"/>
    </source>
</evidence>
<dbReference type="Gene3D" id="1.20.1510.10">
    <property type="entry name" value="Cation efflux protein transmembrane domain"/>
    <property type="match status" value="1"/>
</dbReference>
<dbReference type="InterPro" id="IPR036837">
    <property type="entry name" value="Cation_efflux_CTD_sf"/>
</dbReference>
<evidence type="ECO:0000259" key="10">
    <source>
        <dbReference type="Pfam" id="PF01545"/>
    </source>
</evidence>
<evidence type="ECO:0000256" key="2">
    <source>
        <dbReference type="ARBA" id="ARBA00008873"/>
    </source>
</evidence>
<dbReference type="InterPro" id="IPR058533">
    <property type="entry name" value="Cation_efflux_TM"/>
</dbReference>
<feature type="domain" description="Cation efflux protein transmembrane" evidence="10">
    <location>
        <begin position="67"/>
        <end position="297"/>
    </location>
</feature>
<evidence type="ECO:0000256" key="7">
    <source>
        <dbReference type="ARBA" id="ARBA00023065"/>
    </source>
</evidence>
<evidence type="ECO:0000256" key="3">
    <source>
        <dbReference type="ARBA" id="ARBA00022448"/>
    </source>
</evidence>
<dbReference type="SUPFAM" id="SSF160240">
    <property type="entry name" value="Cation efflux protein cytoplasmic domain-like"/>
    <property type="match status" value="1"/>
</dbReference>
<reference evidence="12" key="1">
    <citation type="submission" date="2019-08" db="EMBL/GenBank/DDBJ databases">
        <title>Reference gene set and small RNA set construction with multiple tissues from Davidia involucrata Baill.</title>
        <authorList>
            <person name="Yang H."/>
            <person name="Zhou C."/>
            <person name="Li G."/>
            <person name="Wang J."/>
            <person name="Gao P."/>
            <person name="Wang M."/>
            <person name="Wang R."/>
            <person name="Zhao Y."/>
        </authorList>
    </citation>
    <scope>NUCLEOTIDE SEQUENCE</scope>
    <source>
        <tissue evidence="12">Mixed with DoveR01_LX</tissue>
    </source>
</reference>
<dbReference type="PANTHER" id="PTHR11562">
    <property type="entry name" value="CATION EFFLUX PROTEIN/ ZINC TRANSPORTER"/>
    <property type="match status" value="1"/>
</dbReference>